<evidence type="ECO:0000256" key="1">
    <source>
        <dbReference type="SAM" id="MobiDB-lite"/>
    </source>
</evidence>
<reference evidence="2 3" key="1">
    <citation type="submission" date="2021-07" db="EMBL/GenBank/DDBJ databases">
        <title>Genome data of Colletotrichum spaethianum.</title>
        <authorList>
            <person name="Utami Y.D."/>
            <person name="Hiruma K."/>
        </authorList>
    </citation>
    <scope>NUCLEOTIDE SEQUENCE [LARGE SCALE GENOMIC DNA]</scope>
    <source>
        <strain evidence="2 3">MAFF 242679</strain>
    </source>
</reference>
<dbReference type="Proteomes" id="UP001055172">
    <property type="component" value="Unassembled WGS sequence"/>
</dbReference>
<keyword evidence="3" id="KW-1185">Reference proteome</keyword>
<comment type="caution">
    <text evidence="2">The sequence shown here is derived from an EMBL/GenBank/DDBJ whole genome shotgun (WGS) entry which is preliminary data.</text>
</comment>
<dbReference type="EMBL" id="BPPX01000006">
    <property type="protein sequence ID" value="GJC80697.1"/>
    <property type="molecule type" value="Genomic_DNA"/>
</dbReference>
<evidence type="ECO:0000313" key="3">
    <source>
        <dbReference type="Proteomes" id="UP001055172"/>
    </source>
</evidence>
<proteinExistence type="predicted"/>
<protein>
    <submittedName>
        <fullName evidence="2">Uncharacterized protein</fullName>
    </submittedName>
</protein>
<dbReference type="AlphaFoldDB" id="A0AA37LQP0"/>
<evidence type="ECO:0000313" key="2">
    <source>
        <dbReference type="EMBL" id="GJC80697.1"/>
    </source>
</evidence>
<name>A0AA37LQP0_9PEZI</name>
<feature type="region of interest" description="Disordered" evidence="1">
    <location>
        <begin position="35"/>
        <end position="70"/>
    </location>
</feature>
<gene>
    <name evidence="2" type="ORF">ColLi_03535</name>
</gene>
<sequence>MVDDEATEAAETDPRGIATLRVVPAPGVVAVAVGVDPGADDEPPDPSIGLSMPGGLFRGSPLRGGRKSRA</sequence>
<accession>A0AA37LQP0</accession>
<organism evidence="2 3">
    <name type="scientific">Colletotrichum liriopes</name>
    <dbReference type="NCBI Taxonomy" id="708192"/>
    <lineage>
        <taxon>Eukaryota</taxon>
        <taxon>Fungi</taxon>
        <taxon>Dikarya</taxon>
        <taxon>Ascomycota</taxon>
        <taxon>Pezizomycotina</taxon>
        <taxon>Sordariomycetes</taxon>
        <taxon>Hypocreomycetidae</taxon>
        <taxon>Glomerellales</taxon>
        <taxon>Glomerellaceae</taxon>
        <taxon>Colletotrichum</taxon>
        <taxon>Colletotrichum spaethianum species complex</taxon>
    </lineage>
</organism>